<dbReference type="EMBL" id="UINC01002929">
    <property type="protein sequence ID" value="SVA01686.1"/>
    <property type="molecule type" value="Genomic_DNA"/>
</dbReference>
<accession>A0A381SCD8</accession>
<evidence type="ECO:0000313" key="1">
    <source>
        <dbReference type="EMBL" id="SVA01686.1"/>
    </source>
</evidence>
<organism evidence="1">
    <name type="scientific">marine metagenome</name>
    <dbReference type="NCBI Taxonomy" id="408172"/>
    <lineage>
        <taxon>unclassified sequences</taxon>
        <taxon>metagenomes</taxon>
        <taxon>ecological metagenomes</taxon>
    </lineage>
</organism>
<feature type="non-terminal residue" evidence="1">
    <location>
        <position position="1"/>
    </location>
</feature>
<sequence length="58" mass="6774">VSFGSHIQLIPFHHAYFNRIEADRFTVFQDSVIYQPFLVIPVSQIEMALRFVFAAKCK</sequence>
<gene>
    <name evidence="1" type="ORF">METZ01_LOCUS54540</name>
</gene>
<protein>
    <submittedName>
        <fullName evidence="1">Uncharacterized protein</fullName>
    </submittedName>
</protein>
<name>A0A381SCD8_9ZZZZ</name>
<reference evidence="1" key="1">
    <citation type="submission" date="2018-05" db="EMBL/GenBank/DDBJ databases">
        <authorList>
            <person name="Lanie J.A."/>
            <person name="Ng W.-L."/>
            <person name="Kazmierczak K.M."/>
            <person name="Andrzejewski T.M."/>
            <person name="Davidsen T.M."/>
            <person name="Wayne K.J."/>
            <person name="Tettelin H."/>
            <person name="Glass J.I."/>
            <person name="Rusch D."/>
            <person name="Podicherti R."/>
            <person name="Tsui H.-C.T."/>
            <person name="Winkler M.E."/>
        </authorList>
    </citation>
    <scope>NUCLEOTIDE SEQUENCE</scope>
</reference>
<dbReference type="AlphaFoldDB" id="A0A381SCD8"/>
<proteinExistence type="predicted"/>